<feature type="region of interest" description="Disordered" evidence="1">
    <location>
        <begin position="126"/>
        <end position="161"/>
    </location>
</feature>
<feature type="compositionally biased region" description="Polar residues" evidence="1">
    <location>
        <begin position="19"/>
        <end position="31"/>
    </location>
</feature>
<comment type="caution">
    <text evidence="2">The sequence shown here is derived from an EMBL/GenBank/DDBJ whole genome shotgun (WGS) entry which is preliminary data.</text>
</comment>
<dbReference type="AlphaFoldDB" id="A0A843UVX6"/>
<keyword evidence="3" id="KW-1185">Reference proteome</keyword>
<protein>
    <submittedName>
        <fullName evidence="2">Uncharacterized protein</fullName>
    </submittedName>
</protein>
<sequence length="263" mass="29997">MFEPPRGSPARKAFPKGSEQPNGHQSHNSSRYARASRRLFRHDPPNVTHVGLDTDAYKGTGTVPCNGTFSSSREHILAFRNPLPHKLSTDLGIGGFPRSSPGLLILFWFCRPYQARLPWTVRAPERRAPERRAPPTPRPHSRAADQQRAQWAGDQRDRGRLRRRWRKHSKPTRLRKASACRRQASDCSAGPISCQSRTSSSSPAIVFPLSFQWRPVWLRSKQDHTTTTTIIFFLVKSLKKFVPTTSTSCYMHINNILKCLRHQ</sequence>
<feature type="region of interest" description="Disordered" evidence="1">
    <location>
        <begin position="1"/>
        <end position="33"/>
    </location>
</feature>
<evidence type="ECO:0000313" key="2">
    <source>
        <dbReference type="EMBL" id="MQL86617.1"/>
    </source>
</evidence>
<reference evidence="2" key="1">
    <citation type="submission" date="2017-07" db="EMBL/GenBank/DDBJ databases">
        <title>Taro Niue Genome Assembly and Annotation.</title>
        <authorList>
            <person name="Atibalentja N."/>
            <person name="Keating K."/>
            <person name="Fields C.J."/>
        </authorList>
    </citation>
    <scope>NUCLEOTIDE SEQUENCE</scope>
    <source>
        <strain evidence="2">Niue_2</strain>
        <tissue evidence="2">Leaf</tissue>
    </source>
</reference>
<evidence type="ECO:0000313" key="3">
    <source>
        <dbReference type="Proteomes" id="UP000652761"/>
    </source>
</evidence>
<proteinExistence type="predicted"/>
<organism evidence="2 3">
    <name type="scientific">Colocasia esculenta</name>
    <name type="common">Wild taro</name>
    <name type="synonym">Arum esculentum</name>
    <dbReference type="NCBI Taxonomy" id="4460"/>
    <lineage>
        <taxon>Eukaryota</taxon>
        <taxon>Viridiplantae</taxon>
        <taxon>Streptophyta</taxon>
        <taxon>Embryophyta</taxon>
        <taxon>Tracheophyta</taxon>
        <taxon>Spermatophyta</taxon>
        <taxon>Magnoliopsida</taxon>
        <taxon>Liliopsida</taxon>
        <taxon>Araceae</taxon>
        <taxon>Aroideae</taxon>
        <taxon>Colocasieae</taxon>
        <taxon>Colocasia</taxon>
    </lineage>
</organism>
<accession>A0A843UVX6</accession>
<dbReference type="Proteomes" id="UP000652761">
    <property type="component" value="Unassembled WGS sequence"/>
</dbReference>
<evidence type="ECO:0000256" key="1">
    <source>
        <dbReference type="SAM" id="MobiDB-lite"/>
    </source>
</evidence>
<gene>
    <name evidence="2" type="ORF">Taro_019162</name>
</gene>
<name>A0A843UVX6_COLES</name>
<dbReference type="EMBL" id="NMUH01000915">
    <property type="protein sequence ID" value="MQL86617.1"/>
    <property type="molecule type" value="Genomic_DNA"/>
</dbReference>